<keyword evidence="1" id="KW-0812">Transmembrane</keyword>
<dbReference type="EMBL" id="CP000360">
    <property type="protein sequence ID" value="ABF40580.1"/>
    <property type="molecule type" value="Genomic_DNA"/>
</dbReference>
<proteinExistence type="predicted"/>
<dbReference type="Proteomes" id="UP000002432">
    <property type="component" value="Chromosome"/>
</dbReference>
<feature type="transmembrane region" description="Helical" evidence="1">
    <location>
        <begin position="12"/>
        <end position="33"/>
    </location>
</feature>
<evidence type="ECO:0000313" key="2">
    <source>
        <dbReference type="EMBL" id="ABF40580.1"/>
    </source>
</evidence>
<dbReference type="eggNOG" id="ENOG5031NYW">
    <property type="taxonomic scope" value="Bacteria"/>
</dbReference>
<protein>
    <recommendedName>
        <fullName evidence="4">General secretion pathway protein M</fullName>
    </recommendedName>
</protein>
<organism evidence="2 3">
    <name type="scientific">Koribacter versatilis (strain Ellin345)</name>
    <dbReference type="NCBI Taxonomy" id="204669"/>
    <lineage>
        <taxon>Bacteria</taxon>
        <taxon>Pseudomonadati</taxon>
        <taxon>Acidobacteriota</taxon>
        <taxon>Terriglobia</taxon>
        <taxon>Terriglobales</taxon>
        <taxon>Candidatus Korobacteraceae</taxon>
        <taxon>Candidatus Korobacter</taxon>
    </lineage>
</organism>
<dbReference type="InterPro" id="IPR014717">
    <property type="entry name" value="Transl_elong_EF1B/ribsomal_bS6"/>
</dbReference>
<evidence type="ECO:0000313" key="3">
    <source>
        <dbReference type="Proteomes" id="UP000002432"/>
    </source>
</evidence>
<gene>
    <name evidence="2" type="ordered locus">Acid345_1578</name>
</gene>
<dbReference type="RefSeq" id="WP_011522382.1">
    <property type="nucleotide sequence ID" value="NC_008009.1"/>
</dbReference>
<dbReference type="KEGG" id="aba:Acid345_1578"/>
<evidence type="ECO:0000256" key="1">
    <source>
        <dbReference type="SAM" id="Phobius"/>
    </source>
</evidence>
<dbReference type="OrthoDB" id="119801at2"/>
<dbReference type="Gene3D" id="3.30.70.60">
    <property type="match status" value="1"/>
</dbReference>
<keyword evidence="3" id="KW-1185">Reference proteome</keyword>
<reference evidence="2 3" key="1">
    <citation type="journal article" date="2009" name="Appl. Environ. Microbiol.">
        <title>Three genomes from the phylum Acidobacteria provide insight into the lifestyles of these microorganisms in soils.</title>
        <authorList>
            <person name="Ward N.L."/>
            <person name="Challacombe J.F."/>
            <person name="Janssen P.H."/>
            <person name="Henrissat B."/>
            <person name="Coutinho P.M."/>
            <person name="Wu M."/>
            <person name="Xie G."/>
            <person name="Haft D.H."/>
            <person name="Sait M."/>
            <person name="Badger J."/>
            <person name="Barabote R.D."/>
            <person name="Bradley B."/>
            <person name="Brettin T.S."/>
            <person name="Brinkac L.M."/>
            <person name="Bruce D."/>
            <person name="Creasy T."/>
            <person name="Daugherty S.C."/>
            <person name="Davidsen T.M."/>
            <person name="DeBoy R.T."/>
            <person name="Detter J.C."/>
            <person name="Dodson R.J."/>
            <person name="Durkin A.S."/>
            <person name="Ganapathy A."/>
            <person name="Gwinn-Giglio M."/>
            <person name="Han C.S."/>
            <person name="Khouri H."/>
            <person name="Kiss H."/>
            <person name="Kothari S.P."/>
            <person name="Madupu R."/>
            <person name="Nelson K.E."/>
            <person name="Nelson W.C."/>
            <person name="Paulsen I."/>
            <person name="Penn K."/>
            <person name="Ren Q."/>
            <person name="Rosovitz M.J."/>
            <person name="Selengut J.D."/>
            <person name="Shrivastava S."/>
            <person name="Sullivan S.A."/>
            <person name="Tapia R."/>
            <person name="Thompson L.S."/>
            <person name="Watkins K.L."/>
            <person name="Yang Q."/>
            <person name="Yu C."/>
            <person name="Zafar N."/>
            <person name="Zhou L."/>
            <person name="Kuske C.R."/>
        </authorList>
    </citation>
    <scope>NUCLEOTIDE SEQUENCE [LARGE SCALE GENOMIC DNA]</scope>
    <source>
        <strain evidence="2 3">Ellin345</strain>
    </source>
</reference>
<name>Q1IRC0_KORVE</name>
<sequence length="178" mass="19422">MTVREIRRVMNVVLGALLLVILVCVGILLSPLAKSRSQREADLQEMQAQFKDKERELGPSHGIDNKIGAAAVDIGSFYKDRLPAQYSQIDTALVKAGQDSGVQLQGISFKAEKKMVDDLQRVDILLTISGPYVNDVKFINAVERNKVFFVISSVQLGGSSNGVQLQVKAETYLKTGAA</sequence>
<accession>Q1IRC0</accession>
<dbReference type="AlphaFoldDB" id="Q1IRC0"/>
<keyword evidence="1" id="KW-1133">Transmembrane helix</keyword>
<evidence type="ECO:0008006" key="4">
    <source>
        <dbReference type="Google" id="ProtNLM"/>
    </source>
</evidence>
<keyword evidence="1" id="KW-0472">Membrane</keyword>
<dbReference type="HOGENOM" id="CLU_1508715_0_0_0"/>
<dbReference type="EnsemblBacteria" id="ABF40580">
    <property type="protein sequence ID" value="ABF40580"/>
    <property type="gene ID" value="Acid345_1578"/>
</dbReference>
<dbReference type="STRING" id="204669.Acid345_1578"/>